<feature type="signal peptide" evidence="2">
    <location>
        <begin position="1"/>
        <end position="23"/>
    </location>
</feature>
<dbReference type="Pfam" id="PF01019">
    <property type="entry name" value="G_glu_transpept"/>
    <property type="match status" value="2"/>
</dbReference>
<keyword evidence="3" id="KW-0378">Hydrolase</keyword>
<dbReference type="InterPro" id="IPR029055">
    <property type="entry name" value="Ntn_hydrolases_N"/>
</dbReference>
<evidence type="ECO:0000313" key="3">
    <source>
        <dbReference type="EMBL" id="GFY49597.1"/>
    </source>
</evidence>
<dbReference type="SUPFAM" id="SSF56235">
    <property type="entry name" value="N-terminal nucleophile aminohydrolases (Ntn hydrolases)"/>
    <property type="match status" value="1"/>
</dbReference>
<feature type="chain" id="PRO_5036443946" evidence="2">
    <location>
        <begin position="24"/>
        <end position="441"/>
    </location>
</feature>
<gene>
    <name evidence="3" type="primary">GGT1</name>
    <name evidence="3" type="ORF">TNIN_500801</name>
</gene>
<dbReference type="GO" id="GO:0006751">
    <property type="term" value="P:glutathione catabolic process"/>
    <property type="evidence" value="ECO:0007669"/>
    <property type="project" value="InterPro"/>
</dbReference>
<dbReference type="Gene3D" id="3.60.20.40">
    <property type="match status" value="1"/>
</dbReference>
<protein>
    <submittedName>
        <fullName evidence="3">Glutathione hydrolase 1 proenzyme</fullName>
    </submittedName>
</protein>
<dbReference type="EMBL" id="BMAV01007103">
    <property type="protein sequence ID" value="GFY49597.1"/>
    <property type="molecule type" value="Genomic_DNA"/>
</dbReference>
<dbReference type="PANTHER" id="PTHR11686">
    <property type="entry name" value="GAMMA GLUTAMYL TRANSPEPTIDASE"/>
    <property type="match status" value="1"/>
</dbReference>
<evidence type="ECO:0000256" key="2">
    <source>
        <dbReference type="SAM" id="SignalP"/>
    </source>
</evidence>
<sequence>MAAALGALYFALTLFLLTVAVSGACISLARLRNKYWFPEYQSESELGRFRNAAISTDAVPCATVGRDILAKKGSAADAAIAVLLCIGVINPQSSGIGGGFLMLYYNRAEKTAYYIDAREVAPEEATEDMFHGNASLARMGGLAIAVPGEVAGYEHIHDRFGSLPWKELFLPAIKMCREGMEVNTHLAKALKAKQSFIMEYKGIRNVFTNNETNKIYEKGDKYTRMDLAATLEAIAEEKSAAFYGPSETATNLLKDLKKAGSIITESDMKKYSSRDREPISKIFKNNMTLYSASLPGSGALLAFILGVLDGYEDFNAEVWRRRGDTVKTLHRIIEIFKFAYGQRMELEDSDSNDMKQTLIRTLWLNEDIKKAIDAPRFHHQLRPNVIEYEKFFPGDLIDDLKEKGHKLKSSSDSGIIMGILKDKGILWANSDYRKGGGVDGF</sequence>
<dbReference type="OrthoDB" id="1081007at2759"/>
<accession>A0A8X6X9J0</accession>
<keyword evidence="2" id="KW-0732">Signal</keyword>
<dbReference type="Proteomes" id="UP000886998">
    <property type="component" value="Unassembled WGS sequence"/>
</dbReference>
<keyword evidence="4" id="KW-1185">Reference proteome</keyword>
<feature type="binding site" evidence="1">
    <location>
        <position position="118"/>
    </location>
    <ligand>
        <name>L-glutamate</name>
        <dbReference type="ChEBI" id="CHEBI:29985"/>
    </ligand>
</feature>
<dbReference type="PANTHER" id="PTHR11686:SF9">
    <property type="entry name" value="RE13973P"/>
    <property type="match status" value="1"/>
</dbReference>
<dbReference type="GO" id="GO:0005886">
    <property type="term" value="C:plasma membrane"/>
    <property type="evidence" value="ECO:0007669"/>
    <property type="project" value="TreeGrafter"/>
</dbReference>
<reference evidence="3" key="1">
    <citation type="submission" date="2020-08" db="EMBL/GenBank/DDBJ databases">
        <title>Multicomponent nature underlies the extraordinary mechanical properties of spider dragline silk.</title>
        <authorList>
            <person name="Kono N."/>
            <person name="Nakamura H."/>
            <person name="Mori M."/>
            <person name="Yoshida Y."/>
            <person name="Ohtoshi R."/>
            <person name="Malay A.D."/>
            <person name="Moran D.A.P."/>
            <person name="Tomita M."/>
            <person name="Numata K."/>
            <person name="Arakawa K."/>
        </authorList>
    </citation>
    <scope>NUCLEOTIDE SEQUENCE</scope>
</reference>
<evidence type="ECO:0000256" key="1">
    <source>
        <dbReference type="PIRSR" id="PIRSR600101-2"/>
    </source>
</evidence>
<dbReference type="PRINTS" id="PR01210">
    <property type="entry name" value="GGTRANSPTASE"/>
</dbReference>
<evidence type="ECO:0000313" key="4">
    <source>
        <dbReference type="Proteomes" id="UP000886998"/>
    </source>
</evidence>
<organism evidence="3 4">
    <name type="scientific">Trichonephila inaurata madagascariensis</name>
    <dbReference type="NCBI Taxonomy" id="2747483"/>
    <lineage>
        <taxon>Eukaryota</taxon>
        <taxon>Metazoa</taxon>
        <taxon>Ecdysozoa</taxon>
        <taxon>Arthropoda</taxon>
        <taxon>Chelicerata</taxon>
        <taxon>Arachnida</taxon>
        <taxon>Araneae</taxon>
        <taxon>Araneomorphae</taxon>
        <taxon>Entelegynae</taxon>
        <taxon>Araneoidea</taxon>
        <taxon>Nephilidae</taxon>
        <taxon>Trichonephila</taxon>
        <taxon>Trichonephila inaurata</taxon>
    </lineage>
</organism>
<dbReference type="AlphaFoldDB" id="A0A8X6X9J0"/>
<comment type="caution">
    <text evidence="3">The sequence shown here is derived from an EMBL/GenBank/DDBJ whole genome shotgun (WGS) entry which is preliminary data.</text>
</comment>
<proteinExistence type="predicted"/>
<name>A0A8X6X9J0_9ARAC</name>
<dbReference type="GO" id="GO:0036374">
    <property type="term" value="F:glutathione hydrolase activity"/>
    <property type="evidence" value="ECO:0007669"/>
    <property type="project" value="InterPro"/>
</dbReference>
<dbReference type="InterPro" id="IPR043137">
    <property type="entry name" value="GGT_ssub_C"/>
</dbReference>
<dbReference type="InterPro" id="IPR000101">
    <property type="entry name" value="GGT_peptidase"/>
</dbReference>